<dbReference type="Proteomes" id="UP000236199">
    <property type="component" value="Unassembled WGS sequence"/>
</dbReference>
<sequence>MKQIAIISGKGGTGKTTLSASLSYLFQNPVMSDCDVDASNLHLLLSPVELKQSYEYYGGKKAEIDYEKCTNCGICKDKCRFEAIDFQQDKYVINEYACEGCKLCVLTCPEKAIKLVENLAGYYYESKSPKGVLVHGDLNPGEETSGGLVAEIRKKSFSVGENLKKDVIIIDGAPGIGCPATSSVAGVNYAIIVTEPTLSGFHDLQRAVETLKKMRVKFGVVINKFDLNESVSSSLEEWCFSENIDLLGKIPFDEMVNLATREAKPIILYEDSISSKYIKSIYQKISQILFNK</sequence>
<dbReference type="Gene3D" id="3.40.50.300">
    <property type="entry name" value="P-loop containing nucleotide triphosphate hydrolases"/>
    <property type="match status" value="1"/>
</dbReference>
<keyword evidence="3" id="KW-0411">Iron-sulfur</keyword>
<evidence type="ECO:0000256" key="3">
    <source>
        <dbReference type="ARBA" id="ARBA00023014"/>
    </source>
</evidence>
<dbReference type="EMBL" id="AZRM01000050">
    <property type="protein sequence ID" value="PNR98719.1"/>
    <property type="molecule type" value="Genomic_DNA"/>
</dbReference>
<evidence type="ECO:0000313" key="5">
    <source>
        <dbReference type="EMBL" id="PNR98719.1"/>
    </source>
</evidence>
<dbReference type="InterPro" id="IPR017896">
    <property type="entry name" value="4Fe4S_Fe-S-bd"/>
</dbReference>
<dbReference type="SUPFAM" id="SSF54862">
    <property type="entry name" value="4Fe-4S ferredoxins"/>
    <property type="match status" value="1"/>
</dbReference>
<dbReference type="Gene3D" id="3.30.70.20">
    <property type="match status" value="1"/>
</dbReference>
<organism evidence="5 6">
    <name type="scientific">Petrotoga miotherma DSM 10691</name>
    <dbReference type="NCBI Taxonomy" id="1434326"/>
    <lineage>
        <taxon>Bacteria</taxon>
        <taxon>Thermotogati</taxon>
        <taxon>Thermotogota</taxon>
        <taxon>Thermotogae</taxon>
        <taxon>Petrotogales</taxon>
        <taxon>Petrotogaceae</taxon>
        <taxon>Petrotoga</taxon>
    </lineage>
</organism>
<dbReference type="Pfam" id="PF01656">
    <property type="entry name" value="CbiA"/>
    <property type="match status" value="1"/>
</dbReference>
<dbReference type="PANTHER" id="PTHR43534">
    <property type="entry name" value="MIND SUPERFAMILY P-LOOP ATPASE CONTAINING AN INSERTED FERREDOXIN DOMAIN"/>
    <property type="match status" value="1"/>
</dbReference>
<feature type="domain" description="4Fe-4S ferredoxin-type" evidence="4">
    <location>
        <begin position="60"/>
        <end position="89"/>
    </location>
</feature>
<dbReference type="InterPro" id="IPR017900">
    <property type="entry name" value="4Fe4S_Fe_S_CS"/>
</dbReference>
<proteinExistence type="predicted"/>
<evidence type="ECO:0000256" key="2">
    <source>
        <dbReference type="ARBA" id="ARBA00023004"/>
    </source>
</evidence>
<comment type="caution">
    <text evidence="5">The sequence shown here is derived from an EMBL/GenBank/DDBJ whole genome shotgun (WGS) entry which is preliminary data.</text>
</comment>
<name>A0A2K1P7F2_9BACT</name>
<keyword evidence="6" id="KW-1185">Reference proteome</keyword>
<keyword evidence="2" id="KW-0408">Iron</keyword>
<dbReference type="InterPro" id="IPR002586">
    <property type="entry name" value="CobQ/CobB/MinD/ParA_Nub-bd_dom"/>
</dbReference>
<keyword evidence="1" id="KW-0479">Metal-binding</keyword>
<accession>A0A2K1P7F2</accession>
<reference evidence="5 6" key="1">
    <citation type="submission" date="2013-12" db="EMBL/GenBank/DDBJ databases">
        <title>Comparative genomics of Petrotoga isolates.</title>
        <authorList>
            <person name="Nesbo C.L."/>
            <person name="Charchuk R."/>
            <person name="Chow K."/>
        </authorList>
    </citation>
    <scope>NUCLEOTIDE SEQUENCE [LARGE SCALE GENOMIC DNA]</scope>
    <source>
        <strain evidence="5 6">DSM 10691</strain>
    </source>
</reference>
<evidence type="ECO:0000259" key="4">
    <source>
        <dbReference type="PROSITE" id="PS51379"/>
    </source>
</evidence>
<dbReference type="Pfam" id="PF00037">
    <property type="entry name" value="Fer4"/>
    <property type="match status" value="2"/>
</dbReference>
<evidence type="ECO:0000313" key="6">
    <source>
        <dbReference type="Proteomes" id="UP000236199"/>
    </source>
</evidence>
<dbReference type="InterPro" id="IPR027417">
    <property type="entry name" value="P-loop_NTPase"/>
</dbReference>
<dbReference type="SUPFAM" id="SSF52540">
    <property type="entry name" value="P-loop containing nucleoside triphosphate hydrolases"/>
    <property type="match status" value="1"/>
</dbReference>
<evidence type="ECO:0000256" key="1">
    <source>
        <dbReference type="ARBA" id="ARBA00022723"/>
    </source>
</evidence>
<gene>
    <name evidence="5" type="ORF">X928_09025</name>
</gene>
<dbReference type="GO" id="GO:0051536">
    <property type="term" value="F:iron-sulfur cluster binding"/>
    <property type="evidence" value="ECO:0007669"/>
    <property type="project" value="UniProtKB-KW"/>
</dbReference>
<dbReference type="OrthoDB" id="9794954at2"/>
<dbReference type="PROSITE" id="PS51379">
    <property type="entry name" value="4FE4S_FER_2"/>
    <property type="match status" value="2"/>
</dbReference>
<dbReference type="GO" id="GO:0046872">
    <property type="term" value="F:metal ion binding"/>
    <property type="evidence" value="ECO:0007669"/>
    <property type="project" value="UniProtKB-KW"/>
</dbReference>
<dbReference type="RefSeq" id="WP_103079375.1">
    <property type="nucleotide sequence ID" value="NZ_AZRM01000050.1"/>
</dbReference>
<dbReference type="PROSITE" id="PS00198">
    <property type="entry name" value="4FE4S_FER_1"/>
    <property type="match status" value="1"/>
</dbReference>
<dbReference type="CDD" id="cd03110">
    <property type="entry name" value="SIMIBI_bact_arch"/>
    <property type="match status" value="1"/>
</dbReference>
<protein>
    <submittedName>
        <fullName evidence="5">(4Fe-4S)-binding protein</fullName>
    </submittedName>
</protein>
<dbReference type="PANTHER" id="PTHR43534:SF1">
    <property type="entry name" value="4FE-4S CLUSTER CONTAINING PARA FAMILY ATPASE PROTEIN"/>
    <property type="match status" value="1"/>
</dbReference>
<dbReference type="AlphaFoldDB" id="A0A2K1P7F2"/>
<feature type="domain" description="4Fe-4S ferredoxin-type" evidence="4">
    <location>
        <begin position="90"/>
        <end position="118"/>
    </location>
</feature>